<dbReference type="EMBL" id="CP013234">
    <property type="protein sequence ID" value="AMP05027.1"/>
    <property type="molecule type" value="Genomic_DNA"/>
</dbReference>
<dbReference type="Proteomes" id="UP000074561">
    <property type="component" value="Chromosome"/>
</dbReference>
<accession>A0A127Q4R3</accession>
<reference evidence="3 4" key="1">
    <citation type="submission" date="2015-11" db="EMBL/GenBank/DDBJ databases">
        <title>Exploring the genomic traits of fungus-feeding bacterial genus Collimonas.</title>
        <authorList>
            <person name="Song C."/>
            <person name="Schmidt R."/>
            <person name="de Jager V."/>
            <person name="Krzyzanowska D."/>
            <person name="Jongedijk E."/>
            <person name="Cankar K."/>
            <person name="Beekwilder J."/>
            <person name="van Veen A."/>
            <person name="de Boer W."/>
            <person name="van Veen J.A."/>
            <person name="Garbeva P."/>
        </authorList>
    </citation>
    <scope>NUCLEOTIDE SEQUENCE [LARGE SCALE GENOMIC DNA]</scope>
    <source>
        <strain evidence="2 4">Ter291</strain>
        <strain evidence="1 3">Ter91</strain>
    </source>
</reference>
<dbReference type="KEGG" id="cpra:CPter91_2679"/>
<evidence type="ECO:0000313" key="1">
    <source>
        <dbReference type="EMBL" id="AMP05027.1"/>
    </source>
</evidence>
<dbReference type="EMBL" id="CP013236">
    <property type="protein sequence ID" value="AMP14940.1"/>
    <property type="molecule type" value="Genomic_DNA"/>
</dbReference>
<dbReference type="PATRIC" id="fig|279113.10.peg.2681"/>
<dbReference type="Proteomes" id="UP000074914">
    <property type="component" value="Chromosome"/>
</dbReference>
<keyword evidence="4" id="KW-1185">Reference proteome</keyword>
<dbReference type="OrthoDB" id="8778958at2"/>
<organism evidence="1 3">
    <name type="scientific">Collimonas pratensis</name>
    <dbReference type="NCBI Taxonomy" id="279113"/>
    <lineage>
        <taxon>Bacteria</taxon>
        <taxon>Pseudomonadati</taxon>
        <taxon>Pseudomonadota</taxon>
        <taxon>Betaproteobacteria</taxon>
        <taxon>Burkholderiales</taxon>
        <taxon>Oxalobacteraceae</taxon>
        <taxon>Collimonas</taxon>
    </lineage>
</organism>
<evidence type="ECO:0000313" key="3">
    <source>
        <dbReference type="Proteomes" id="UP000074561"/>
    </source>
</evidence>
<protein>
    <submittedName>
        <fullName evidence="1">Uncharacterized protein</fullName>
    </submittedName>
</protein>
<dbReference type="RefSeq" id="WP_061940596.1">
    <property type="nucleotide sequence ID" value="NZ_CP013234.1"/>
</dbReference>
<evidence type="ECO:0000313" key="4">
    <source>
        <dbReference type="Proteomes" id="UP000074914"/>
    </source>
</evidence>
<evidence type="ECO:0000313" key="2">
    <source>
        <dbReference type="EMBL" id="AMP14940.1"/>
    </source>
</evidence>
<gene>
    <name evidence="2" type="ORF">CPter291_2683</name>
    <name evidence="1" type="ORF">CPter91_2679</name>
</gene>
<proteinExistence type="predicted"/>
<dbReference type="AlphaFoldDB" id="A0A127Q4R3"/>
<sequence>MSNADRNINEALRLHDLAKDRYFAAISSEQRDPEVARKLRLDMDASLKHFVDATNEAESPDPQD</sequence>
<name>A0A127Q4R3_9BURK</name>